<dbReference type="AlphaFoldDB" id="A0A813NG54"/>
<dbReference type="InterPro" id="IPR010736">
    <property type="entry name" value="SHIPPO-rpt"/>
</dbReference>
<accession>A0A813NG54</accession>
<dbReference type="OrthoDB" id="6275292at2759"/>
<organism evidence="1 2">
    <name type="scientific">Brachionus calyciflorus</name>
    <dbReference type="NCBI Taxonomy" id="104777"/>
    <lineage>
        <taxon>Eukaryota</taxon>
        <taxon>Metazoa</taxon>
        <taxon>Spiralia</taxon>
        <taxon>Gnathifera</taxon>
        <taxon>Rotifera</taxon>
        <taxon>Eurotatoria</taxon>
        <taxon>Monogononta</taxon>
        <taxon>Pseudotrocha</taxon>
        <taxon>Ploima</taxon>
        <taxon>Brachionidae</taxon>
        <taxon>Brachionus</taxon>
    </lineage>
</organism>
<evidence type="ECO:0000313" key="1">
    <source>
        <dbReference type="EMBL" id="CAF0735199.1"/>
    </source>
</evidence>
<dbReference type="InterPro" id="IPR033557">
    <property type="entry name" value="CIMAP2"/>
</dbReference>
<proteinExistence type="predicted"/>
<reference evidence="1" key="1">
    <citation type="submission" date="2021-02" db="EMBL/GenBank/DDBJ databases">
        <authorList>
            <person name="Nowell W R."/>
        </authorList>
    </citation>
    <scope>NUCLEOTIDE SEQUENCE</scope>
    <source>
        <strain evidence="1">Ploen Becks lab</strain>
    </source>
</reference>
<evidence type="ECO:0000313" key="2">
    <source>
        <dbReference type="Proteomes" id="UP000663879"/>
    </source>
</evidence>
<dbReference type="EMBL" id="CAJNOC010000261">
    <property type="protein sequence ID" value="CAF0735199.1"/>
    <property type="molecule type" value="Genomic_DNA"/>
</dbReference>
<gene>
    <name evidence="1" type="ORF">OXX778_LOCUS3086</name>
</gene>
<comment type="caution">
    <text evidence="1">The sequence shown here is derived from an EMBL/GenBank/DDBJ whole genome shotgun (WGS) entry which is preliminary data.</text>
</comment>
<protein>
    <submittedName>
        <fullName evidence="1">Uncharacterized protein</fullName>
    </submittedName>
</protein>
<name>A0A813NG54_9BILA</name>
<sequence length="401" mass="45505">MSKKIEGHPFGSQSSRFNLNGVHPNSLYTGKMPYQENLDAQISQRLGPGSYDILKYDGFSYENISKNASGPNWERGYLIEKYAKMPHLLYQESFKKKIEDNKKLGPAYYHVKGGIQPEIEKPTSNRGMLDQLSVRFSNKHINSNPGPGAYGIPDEEIENRRKDKPGKVPLFERSKETRSLPLVGSECPPGTYDHKNSIDELINKKVSKRGPYDLFTENRSGLPKTGHFVKDSENKLGPGQYSLDSFVDLNTKPDHIRHGKFGTLAQYPKPIGERITIFSNSLQPRNPDWPGPGYYEPKEMSKVASIMPPFLSSSERSDIRYQKRLNNNFNPVGVGRYELDKDNINEFGNGHKSVFISKSAQILTKNKAFYNERIKEKNLPADEKLNLKLTGKIYDDIAIKV</sequence>
<dbReference type="Proteomes" id="UP000663879">
    <property type="component" value="Unassembled WGS sequence"/>
</dbReference>
<dbReference type="Pfam" id="PF07004">
    <property type="entry name" value="SHIPPO-rpt"/>
    <property type="match status" value="1"/>
</dbReference>
<dbReference type="PANTHER" id="PTHR34914:SF1">
    <property type="entry name" value="LYMPHOCYTE EXPANSION MOLECULE"/>
    <property type="match status" value="1"/>
</dbReference>
<dbReference type="PANTHER" id="PTHR34914">
    <property type="entry name" value="LYMPHOCYTE EXPANSION MOLECULE"/>
    <property type="match status" value="1"/>
</dbReference>
<keyword evidence="2" id="KW-1185">Reference proteome</keyword>